<dbReference type="SUPFAM" id="SSF55729">
    <property type="entry name" value="Acyl-CoA N-acyltransferases (Nat)"/>
    <property type="match status" value="1"/>
</dbReference>
<dbReference type="Pfam" id="PF13302">
    <property type="entry name" value="Acetyltransf_3"/>
    <property type="match status" value="1"/>
</dbReference>
<gene>
    <name evidence="2" type="ORF">CDSM653_00448</name>
</gene>
<keyword evidence="2" id="KW-0808">Transferase</keyword>
<reference evidence="2 3" key="1">
    <citation type="submission" date="2008-07" db="EMBL/GenBank/DDBJ databases">
        <authorList>
            <person name="Gonzalez J."/>
            <person name="Sokolova T."/>
            <person name="Ferriera S."/>
            <person name="Johnson J."/>
            <person name="Kravitz S."/>
            <person name="Beeson K."/>
            <person name="Sutton G."/>
            <person name="Rogers Y.-H."/>
            <person name="Friedman R."/>
            <person name="Frazier M."/>
            <person name="Venter J.C."/>
        </authorList>
    </citation>
    <scope>NUCLEOTIDE SEQUENCE [LARGE SCALE GENOMIC DNA]</scope>
    <source>
        <strain evidence="2 3">DSM 12653</strain>
    </source>
</reference>
<evidence type="ECO:0000259" key="1">
    <source>
        <dbReference type="PROSITE" id="PS51186"/>
    </source>
</evidence>
<comment type="caution">
    <text evidence="2">The sequence shown here is derived from an EMBL/GenBank/DDBJ whole genome shotgun (WGS) entry which is preliminary data.</text>
</comment>
<feature type="domain" description="N-acetyltransferase" evidence="1">
    <location>
        <begin position="11"/>
        <end position="176"/>
    </location>
</feature>
<evidence type="ECO:0000313" key="2">
    <source>
        <dbReference type="EMBL" id="KKC30494.1"/>
    </source>
</evidence>
<sequence>MANRLFTGEKVKLRAYRKEDVELALKYINDPEVKRYLTPGIPYPLTLEDEYKWFESLSSSKDTYSFAIETLEDGKYIGGCGINEIDWKNKVAVVGIFIGDKEYWGKGYGTDAMKVLIRFIFEQMNMNRVELYVYSYNTRAIKSYEKCGFVKEGVLRKRMFRDGRYYDEYVMSILKEEFDEKYRRR</sequence>
<dbReference type="GO" id="GO:0016747">
    <property type="term" value="F:acyltransferase activity, transferring groups other than amino-acyl groups"/>
    <property type="evidence" value="ECO:0007669"/>
    <property type="project" value="InterPro"/>
</dbReference>
<accession>A0A0F5PRN4</accession>
<dbReference type="InterPro" id="IPR016181">
    <property type="entry name" value="Acyl_CoA_acyltransferase"/>
</dbReference>
<reference evidence="3" key="3">
    <citation type="submission" date="2015-02" db="EMBL/GenBank/DDBJ databases">
        <title>Genome analysis of three genomes within the thermophilic hydrogenogenic bacterial species Caldanaerobacter subterraneus.</title>
        <authorList>
            <person name="Sant'Anna F.H."/>
            <person name="Lebedinsky A."/>
            <person name="Sokolova T."/>
            <person name="Robb F.T."/>
            <person name="Gonzalez J.M."/>
        </authorList>
    </citation>
    <scope>NUCLEOTIDE SEQUENCE [LARGE SCALE GENOMIC DNA]</scope>
    <source>
        <strain evidence="3">DSM 12653</strain>
    </source>
</reference>
<evidence type="ECO:0000313" key="3">
    <source>
        <dbReference type="Proteomes" id="UP000010146"/>
    </source>
</evidence>
<reference evidence="2 3" key="2">
    <citation type="journal article" date="2015" name="BMC Genomics">
        <title>Analysis of three genomes within the thermophilic bacterial species Caldanaerobacter subterraneus with a focus on carbon monoxide dehydrogenase evolution and hydrolase diversity.</title>
        <authorList>
            <person name="Sant'Anna F.H."/>
            <person name="Lebedinsky A.V."/>
            <person name="Sokolova T.G."/>
            <person name="Robb F.T."/>
            <person name="Gonzalez J.M."/>
        </authorList>
    </citation>
    <scope>NUCLEOTIDE SEQUENCE [LARGE SCALE GENOMIC DNA]</scope>
    <source>
        <strain evidence="2 3">DSM 12653</strain>
    </source>
</reference>
<dbReference type="Gene3D" id="3.40.630.30">
    <property type="match status" value="1"/>
</dbReference>
<dbReference type="Proteomes" id="UP000010146">
    <property type="component" value="Unassembled WGS sequence"/>
</dbReference>
<dbReference type="PROSITE" id="PS51186">
    <property type="entry name" value="GNAT"/>
    <property type="match status" value="1"/>
</dbReference>
<dbReference type="PANTHER" id="PTHR43415:SF3">
    <property type="entry name" value="GNAT-FAMILY ACETYLTRANSFERASE"/>
    <property type="match status" value="1"/>
</dbReference>
<dbReference type="EMBL" id="ABXP02000031">
    <property type="protein sequence ID" value="KKC30494.1"/>
    <property type="molecule type" value="Genomic_DNA"/>
</dbReference>
<protein>
    <submittedName>
        <fullName evidence="2">Acetyltransferase</fullName>
    </submittedName>
</protein>
<dbReference type="CDD" id="cd04301">
    <property type="entry name" value="NAT_SF"/>
    <property type="match status" value="1"/>
</dbReference>
<dbReference type="AlphaFoldDB" id="A0A0F5PRN4"/>
<dbReference type="InterPro" id="IPR000182">
    <property type="entry name" value="GNAT_dom"/>
</dbReference>
<dbReference type="PANTHER" id="PTHR43415">
    <property type="entry name" value="SPERMIDINE N(1)-ACETYLTRANSFERASE"/>
    <property type="match status" value="1"/>
</dbReference>
<name>A0A0F5PRN4_9THEO</name>
<organism evidence="2 3">
    <name type="scientific">Caldanaerobacter subterraneus subsp. pacificus DSM 12653</name>
    <dbReference type="NCBI Taxonomy" id="391606"/>
    <lineage>
        <taxon>Bacteria</taxon>
        <taxon>Bacillati</taxon>
        <taxon>Bacillota</taxon>
        <taxon>Clostridia</taxon>
        <taxon>Thermoanaerobacterales</taxon>
        <taxon>Thermoanaerobacteraceae</taxon>
        <taxon>Caldanaerobacter</taxon>
    </lineage>
</organism>
<proteinExistence type="predicted"/>